<dbReference type="EC" id="3.4.-.-" evidence="10"/>
<dbReference type="GO" id="GO:0008236">
    <property type="term" value="F:serine-type peptidase activity"/>
    <property type="evidence" value="ECO:0007669"/>
    <property type="project" value="UniProtKB-KW"/>
</dbReference>
<feature type="transmembrane region" description="Helical" evidence="8">
    <location>
        <begin position="5"/>
        <end position="22"/>
    </location>
</feature>
<dbReference type="InterPro" id="IPR004634">
    <property type="entry name" value="Pept_S49_pIV"/>
</dbReference>
<evidence type="ECO:0000313" key="11">
    <source>
        <dbReference type="Proteomes" id="UP000001700"/>
    </source>
</evidence>
<dbReference type="Pfam" id="PF01343">
    <property type="entry name" value="Peptidase_S49"/>
    <property type="match status" value="2"/>
</dbReference>
<feature type="domain" description="Peptidase S49" evidence="9">
    <location>
        <begin position="408"/>
        <end position="558"/>
    </location>
</feature>
<dbReference type="CDD" id="cd07023">
    <property type="entry name" value="S49_Sppa_N_C"/>
    <property type="match status" value="1"/>
</dbReference>
<reference evidence="10" key="1">
    <citation type="submission" date="2008-05" db="EMBL/GenBank/DDBJ databases">
        <title>Genome sequence of Riesia pediculicola USDA.</title>
        <authorList>
            <person name="Kirkness E.F."/>
        </authorList>
    </citation>
    <scope>NUCLEOTIDE SEQUENCE [LARGE SCALE GENOMIC DNA]</scope>
    <source>
        <strain evidence="10">USDA</strain>
    </source>
</reference>
<dbReference type="AlphaFoldDB" id="D4G7T4"/>
<dbReference type="InterPro" id="IPR029045">
    <property type="entry name" value="ClpP/crotonase-like_dom_sf"/>
</dbReference>
<feature type="active site" description="Nucleophile" evidence="7">
    <location>
        <position position="425"/>
    </location>
</feature>
<gene>
    <name evidence="10" type="primary">sppA</name>
    <name evidence="10" type="ordered locus">RIEPE_0126</name>
</gene>
<keyword evidence="5" id="KW-0720">Serine protease</keyword>
<feature type="transmembrane region" description="Helical" evidence="8">
    <location>
        <begin position="28"/>
        <end position="46"/>
    </location>
</feature>
<dbReference type="NCBIfam" id="TIGR00706">
    <property type="entry name" value="SppA_dom"/>
    <property type="match status" value="1"/>
</dbReference>
<dbReference type="PANTHER" id="PTHR33209">
    <property type="entry name" value="PROTEASE 4"/>
    <property type="match status" value="1"/>
</dbReference>
<dbReference type="InterPro" id="IPR047272">
    <property type="entry name" value="S49_SppA_C"/>
</dbReference>
<keyword evidence="8" id="KW-1133">Transmembrane helix</keyword>
<evidence type="ECO:0000313" key="10">
    <source>
        <dbReference type="EMBL" id="ADD79500.1"/>
    </source>
</evidence>
<dbReference type="Gene3D" id="3.90.226.10">
    <property type="entry name" value="2-enoyl-CoA Hydratase, Chain A, domain 1"/>
    <property type="match status" value="3"/>
</dbReference>
<dbReference type="InterPro" id="IPR004635">
    <property type="entry name" value="Pept_S49_SppA"/>
</dbReference>
<evidence type="ECO:0000256" key="1">
    <source>
        <dbReference type="ARBA" id="ARBA00004370"/>
    </source>
</evidence>
<organism evidence="10 11">
    <name type="scientific">Riesia pediculicola (strain USDA)</name>
    <dbReference type="NCBI Taxonomy" id="515618"/>
    <lineage>
        <taxon>Bacteria</taxon>
        <taxon>Pseudomonadati</taxon>
        <taxon>Pseudomonadota</taxon>
        <taxon>Gammaproteobacteria</taxon>
        <taxon>Enterobacterales</taxon>
        <taxon>Enterobacteriaceae</taxon>
        <taxon>Candidatus Riesia</taxon>
    </lineage>
</organism>
<dbReference type="HOGENOM" id="CLU_008856_1_1_6"/>
<protein>
    <submittedName>
        <fullName evidence="10">Signal peptide peptidase SppA, 67K type</fullName>
        <ecNumber evidence="10">3.4.-.-</ecNumber>
    </submittedName>
</protein>
<evidence type="ECO:0000259" key="9">
    <source>
        <dbReference type="Pfam" id="PF01343"/>
    </source>
</evidence>
<dbReference type="PANTHER" id="PTHR33209:SF1">
    <property type="entry name" value="PEPTIDASE S49 DOMAIN-CONTAINING PROTEIN"/>
    <property type="match status" value="1"/>
</dbReference>
<feature type="active site" description="Proton donor/acceptor" evidence="7">
    <location>
        <position position="211"/>
    </location>
</feature>
<evidence type="ECO:0000256" key="2">
    <source>
        <dbReference type="ARBA" id="ARBA00008683"/>
    </source>
</evidence>
<dbReference type="PIRSF" id="PIRSF001217">
    <property type="entry name" value="Protease_4_SppA"/>
    <property type="match status" value="1"/>
</dbReference>
<accession>D4G7T4</accession>
<evidence type="ECO:0000256" key="3">
    <source>
        <dbReference type="ARBA" id="ARBA00022670"/>
    </source>
</evidence>
<evidence type="ECO:0000256" key="8">
    <source>
        <dbReference type="SAM" id="Phobius"/>
    </source>
</evidence>
<feature type="domain" description="Peptidase S49" evidence="9">
    <location>
        <begin position="143"/>
        <end position="258"/>
    </location>
</feature>
<dbReference type="InterPro" id="IPR047217">
    <property type="entry name" value="S49_SppA_67K_type_N"/>
</dbReference>
<dbReference type="KEGG" id="rip:RIEPE_0126"/>
<dbReference type="STRING" id="515618.RIEPE_0126"/>
<keyword evidence="8" id="KW-0812">Transmembrane</keyword>
<comment type="similarity">
    <text evidence="2">Belongs to the peptidase S49 family.</text>
</comment>
<dbReference type="NCBIfam" id="TIGR00705">
    <property type="entry name" value="SppA_67K"/>
    <property type="match status" value="1"/>
</dbReference>
<keyword evidence="4 10" id="KW-0378">Hydrolase</keyword>
<dbReference type="InterPro" id="IPR002142">
    <property type="entry name" value="Peptidase_S49"/>
</dbReference>
<dbReference type="eggNOG" id="COG0616">
    <property type="taxonomic scope" value="Bacteria"/>
</dbReference>
<evidence type="ECO:0000256" key="6">
    <source>
        <dbReference type="ARBA" id="ARBA00023136"/>
    </source>
</evidence>
<evidence type="ECO:0000256" key="7">
    <source>
        <dbReference type="PIRSR" id="PIRSR001217-1"/>
    </source>
</evidence>
<keyword evidence="3" id="KW-0645">Protease</keyword>
<dbReference type="OrthoDB" id="9764363at2"/>
<dbReference type="SUPFAM" id="SSF52096">
    <property type="entry name" value="ClpP/crotonase"/>
    <property type="match status" value="2"/>
</dbReference>
<sequence length="634" mass="73355">MLSFLNFFVFFLRSFFYLFTLIRKLISFFLNFLFLIILIFIFLLYLENKGFNKSDFGALLLDLNGVILDHVPSESFLTSNNFNQKLFFSQDEIIRKNSLFEIIHSIREAAKDRKIKGMVLKLDHLIDADQPSLRYIGKCLKEFKKAGKPIFSIGENYSQLQYYLSSFADKIYISNYGKIDIHGISNYRMYYKDFLEKLKIKSHIFRAGKYKSAVEPFMRNNMSHESKENHFSCLRKLWKDYLRTVSENRNIKINDVFPEINSMIKKIKSNRGNITKYLMDQKLVDYVIEKTNPEEKFIEKFGLSRDDNQYNRISIYEYKNDSTRRNDKFLGKRNDFPSNIAVIFVQGMISGGNEENYENSSIANSENIVKKIRQAESDPNIRSLILRINSPGGTVSDSEKIRNALKSFRKNKKFVVVSMGGMATSGGYWISTESDRIIADQTTITGSIGVFGVVNTFESSLEDIGIRCDGISTTPLSQGPIEYTGINPYLSEILKISVDHNYEKFLKYVSLSRKKNIQDVRTIANGRIWIGSEAFKVGLIDQLGDFDDAIEAAMKISNIEHPSLEWMFSDTSLMENLIDLFSSNIKNLFISTIILSQKKETLELMRYGYNPYDKYITNFNDCYAICLHCNISYK</sequence>
<dbReference type="MEROPS" id="S49.004"/>
<dbReference type="CDD" id="cd07018">
    <property type="entry name" value="S49_SppA_67K_type"/>
    <property type="match status" value="1"/>
</dbReference>
<keyword evidence="6 8" id="KW-0472">Membrane</keyword>
<dbReference type="GO" id="GO:0006465">
    <property type="term" value="P:signal peptide processing"/>
    <property type="evidence" value="ECO:0007669"/>
    <property type="project" value="InterPro"/>
</dbReference>
<evidence type="ECO:0000256" key="4">
    <source>
        <dbReference type="ARBA" id="ARBA00022801"/>
    </source>
</evidence>
<name>D4G7T4_RIEPU</name>
<dbReference type="EMBL" id="CP001085">
    <property type="protein sequence ID" value="ADD79500.1"/>
    <property type="molecule type" value="Genomic_DNA"/>
</dbReference>
<proteinExistence type="inferred from homology"/>
<evidence type="ECO:0000256" key="5">
    <source>
        <dbReference type="ARBA" id="ARBA00022825"/>
    </source>
</evidence>
<comment type="subcellular location">
    <subcellularLocation>
        <location evidence="1">Membrane</location>
    </subcellularLocation>
</comment>
<keyword evidence="11" id="KW-1185">Reference proteome</keyword>
<dbReference type="Proteomes" id="UP000001700">
    <property type="component" value="Chromosome"/>
</dbReference>
<dbReference type="GO" id="GO:0016020">
    <property type="term" value="C:membrane"/>
    <property type="evidence" value="ECO:0007669"/>
    <property type="project" value="UniProtKB-SubCell"/>
</dbReference>